<feature type="transmembrane region" description="Helical" evidence="1">
    <location>
        <begin position="26"/>
        <end position="44"/>
    </location>
</feature>
<gene>
    <name evidence="2" type="ORF">PG993_005214</name>
</gene>
<sequence length="157" mass="17635">MNFVTWFLKLERLPGHILEKLGQFDWPVATLLSVSSAGFLFGNTTGGAIFAWPYQVLMRLPIALGGIMAFIYLEFRFATEPVLEKRMFATFKATDVTLVVEVIKEMNDSSSSRSLMIYAYSESVGTNWTMLLMFSATGVMLSFTVKAYSMSQEHVAK</sequence>
<feature type="transmembrane region" description="Helical" evidence="1">
    <location>
        <begin position="128"/>
        <end position="148"/>
    </location>
</feature>
<evidence type="ECO:0000313" key="2">
    <source>
        <dbReference type="EMBL" id="KAK8045190.1"/>
    </source>
</evidence>
<feature type="transmembrane region" description="Helical" evidence="1">
    <location>
        <begin position="56"/>
        <end position="73"/>
    </location>
</feature>
<proteinExistence type="predicted"/>
<accession>A0ABR1TEY3</accession>
<keyword evidence="1" id="KW-0472">Membrane</keyword>
<comment type="caution">
    <text evidence="2">The sequence shown here is derived from an EMBL/GenBank/DDBJ whole genome shotgun (WGS) entry which is preliminary data.</text>
</comment>
<organism evidence="2 3">
    <name type="scientific">Apiospora rasikravindrae</name>
    <dbReference type="NCBI Taxonomy" id="990691"/>
    <lineage>
        <taxon>Eukaryota</taxon>
        <taxon>Fungi</taxon>
        <taxon>Dikarya</taxon>
        <taxon>Ascomycota</taxon>
        <taxon>Pezizomycotina</taxon>
        <taxon>Sordariomycetes</taxon>
        <taxon>Xylariomycetidae</taxon>
        <taxon>Amphisphaeriales</taxon>
        <taxon>Apiosporaceae</taxon>
        <taxon>Apiospora</taxon>
    </lineage>
</organism>
<keyword evidence="1" id="KW-1133">Transmembrane helix</keyword>
<name>A0ABR1TEY3_9PEZI</name>
<evidence type="ECO:0000256" key="1">
    <source>
        <dbReference type="SAM" id="Phobius"/>
    </source>
</evidence>
<protein>
    <submittedName>
        <fullName evidence="2">Efflux pump FUS6</fullName>
    </submittedName>
</protein>
<reference evidence="2 3" key="1">
    <citation type="submission" date="2023-01" db="EMBL/GenBank/DDBJ databases">
        <title>Analysis of 21 Apiospora genomes using comparative genomics revels a genus with tremendous synthesis potential of carbohydrate active enzymes and secondary metabolites.</title>
        <authorList>
            <person name="Sorensen T."/>
        </authorList>
    </citation>
    <scope>NUCLEOTIDE SEQUENCE [LARGE SCALE GENOMIC DNA]</scope>
    <source>
        <strain evidence="2 3">CBS 33761</strain>
    </source>
</reference>
<evidence type="ECO:0000313" key="3">
    <source>
        <dbReference type="Proteomes" id="UP001444661"/>
    </source>
</evidence>
<dbReference type="Proteomes" id="UP001444661">
    <property type="component" value="Unassembled WGS sequence"/>
</dbReference>
<keyword evidence="1" id="KW-0812">Transmembrane</keyword>
<keyword evidence="3" id="KW-1185">Reference proteome</keyword>
<dbReference type="EMBL" id="JAQQWK010000003">
    <property type="protein sequence ID" value="KAK8045190.1"/>
    <property type="molecule type" value="Genomic_DNA"/>
</dbReference>